<dbReference type="InterPro" id="IPR039424">
    <property type="entry name" value="SBP_5"/>
</dbReference>
<evidence type="ECO:0000256" key="1">
    <source>
        <dbReference type="SAM" id="SignalP"/>
    </source>
</evidence>
<dbReference type="Gene3D" id="3.40.190.10">
    <property type="entry name" value="Periplasmic binding protein-like II"/>
    <property type="match status" value="1"/>
</dbReference>
<dbReference type="InterPro" id="IPR006311">
    <property type="entry name" value="TAT_signal"/>
</dbReference>
<dbReference type="RefSeq" id="WP_152196028.1">
    <property type="nucleotide sequence ID" value="NZ_VUKD01000004.1"/>
</dbReference>
<keyword evidence="1" id="KW-0732">Signal</keyword>
<dbReference type="Pfam" id="PF00496">
    <property type="entry name" value="SBP_bac_5"/>
    <property type="match status" value="1"/>
</dbReference>
<keyword evidence="4" id="KW-1185">Reference proteome</keyword>
<dbReference type="GO" id="GO:0015833">
    <property type="term" value="P:peptide transport"/>
    <property type="evidence" value="ECO:0007669"/>
    <property type="project" value="TreeGrafter"/>
</dbReference>
<dbReference type="EMBL" id="WHPC01000002">
    <property type="protein sequence ID" value="MPV35679.1"/>
    <property type="molecule type" value="Genomic_DNA"/>
</dbReference>
<reference evidence="3 4" key="1">
    <citation type="submission" date="2019-10" db="EMBL/GenBank/DDBJ databases">
        <title>Georgenia wutianyii sp. nov. and Georgenia yuyongxinii sp. nov. isolated from plateau pika (Ochotona curzoniae) in the Qinghai-Tibet plateau of China.</title>
        <authorList>
            <person name="Tian Z."/>
        </authorList>
    </citation>
    <scope>NUCLEOTIDE SEQUENCE [LARGE SCALE GENOMIC DNA]</scope>
    <source>
        <strain evidence="3 4">JCM 19765</strain>
    </source>
</reference>
<evidence type="ECO:0000313" key="3">
    <source>
        <dbReference type="EMBL" id="MPV35679.1"/>
    </source>
</evidence>
<dbReference type="PROSITE" id="PS51318">
    <property type="entry name" value="TAT"/>
    <property type="match status" value="1"/>
</dbReference>
<organism evidence="3 4">
    <name type="scientific">Georgenia subflava</name>
    <dbReference type="NCBI Taxonomy" id="1622177"/>
    <lineage>
        <taxon>Bacteria</taxon>
        <taxon>Bacillati</taxon>
        <taxon>Actinomycetota</taxon>
        <taxon>Actinomycetes</taxon>
        <taxon>Micrococcales</taxon>
        <taxon>Bogoriellaceae</taxon>
        <taxon>Georgenia</taxon>
    </lineage>
</organism>
<dbReference type="Gene3D" id="3.10.105.10">
    <property type="entry name" value="Dipeptide-binding Protein, Domain 3"/>
    <property type="match status" value="1"/>
</dbReference>
<dbReference type="SUPFAM" id="SSF53850">
    <property type="entry name" value="Periplasmic binding protein-like II"/>
    <property type="match status" value="1"/>
</dbReference>
<dbReference type="InterPro" id="IPR030678">
    <property type="entry name" value="Peptide/Ni-bd"/>
</dbReference>
<dbReference type="AlphaFoldDB" id="A0A6N7EC54"/>
<dbReference type="Proteomes" id="UP000437709">
    <property type="component" value="Unassembled WGS sequence"/>
</dbReference>
<dbReference type="GO" id="GO:1904680">
    <property type="term" value="F:peptide transmembrane transporter activity"/>
    <property type="evidence" value="ECO:0007669"/>
    <property type="project" value="TreeGrafter"/>
</dbReference>
<dbReference type="PROSITE" id="PS51257">
    <property type="entry name" value="PROKAR_LIPOPROTEIN"/>
    <property type="match status" value="1"/>
</dbReference>
<feature type="chain" id="PRO_5027071960" evidence="1">
    <location>
        <begin position="28"/>
        <end position="545"/>
    </location>
</feature>
<dbReference type="PANTHER" id="PTHR30290">
    <property type="entry name" value="PERIPLASMIC BINDING COMPONENT OF ABC TRANSPORTER"/>
    <property type="match status" value="1"/>
</dbReference>
<dbReference type="OrthoDB" id="9796817at2"/>
<feature type="signal peptide" evidence="1">
    <location>
        <begin position="1"/>
        <end position="27"/>
    </location>
</feature>
<sequence>MSHRRRIGTAAALAATAVMVAGCTASAPTERSTATGPQFGDTLKFGILAPPNAVDPHLAGNYSEGILAVNLADKLTYLNPETNEVEPWLATSWEPNADLTSYTFTLREDVTFSDGTPFDAESVKENYDLLGLGDPELGVPALSEIVPGYVGSEVLDEHTVRIDFDRPSAAFLRNTSHFNAGILASSTLALTSEERGDFENIVGTGPFTITGHEPQGTTELTRRDGYEWAPPSLEHDGGAYLDAVELIVIPEAQARTGALRSGEVDAILDVQPTDEAALTEEGYGISSQLIPGKTNAFNLLLDKAPTDEWEVRKAIQLGWGREALQATALSDSYTVATSIISEQVDGHVDLSEEYLKYDPEQAVELLEQAGWTEVDEDGIRVKDGERLEVDVLALNVAVTNRPAFELVQQDLREIGLELNLALLPSAEWGPERQNNDQDWNVIQYTQSGADITVLDEVFSPARTNLSELDADEYADLTAALDRLNTTLDPELRAEYAAEAQELVVDTYALSAPIFNLAQVVAAAPTVHDIGFDALARNHFYTTWLG</sequence>
<dbReference type="PIRSF" id="PIRSF002741">
    <property type="entry name" value="MppA"/>
    <property type="match status" value="1"/>
</dbReference>
<dbReference type="GO" id="GO:0042597">
    <property type="term" value="C:periplasmic space"/>
    <property type="evidence" value="ECO:0007669"/>
    <property type="project" value="UniProtKB-ARBA"/>
</dbReference>
<comment type="caution">
    <text evidence="3">The sequence shown here is derived from an EMBL/GenBank/DDBJ whole genome shotgun (WGS) entry which is preliminary data.</text>
</comment>
<dbReference type="GO" id="GO:0043190">
    <property type="term" value="C:ATP-binding cassette (ABC) transporter complex"/>
    <property type="evidence" value="ECO:0007669"/>
    <property type="project" value="InterPro"/>
</dbReference>
<evidence type="ECO:0000259" key="2">
    <source>
        <dbReference type="Pfam" id="PF00496"/>
    </source>
</evidence>
<proteinExistence type="predicted"/>
<name>A0A6N7EC54_9MICO</name>
<evidence type="ECO:0000313" key="4">
    <source>
        <dbReference type="Proteomes" id="UP000437709"/>
    </source>
</evidence>
<accession>A0A6N7EC54</accession>
<dbReference type="InterPro" id="IPR000914">
    <property type="entry name" value="SBP_5_dom"/>
</dbReference>
<protein>
    <submittedName>
        <fullName evidence="3">ABC transporter substrate-binding protein</fullName>
    </submittedName>
</protein>
<feature type="domain" description="Solute-binding protein family 5" evidence="2">
    <location>
        <begin position="84"/>
        <end position="447"/>
    </location>
</feature>
<gene>
    <name evidence="3" type="ORF">GB881_01205</name>
</gene>
<dbReference type="CDD" id="cd08492">
    <property type="entry name" value="PBP2_NikA_DppA_OppA_like_15"/>
    <property type="match status" value="1"/>
</dbReference>